<dbReference type="AlphaFoldDB" id="A0A226H637"/>
<sequence>MRKKKILITVLFVFQVITAQDKSNLPVYSKKVIIGFVNEDSKVESCNECYVLDTLKVLTKNILVKSEVQITKVADKTKFARLYTVEYIQKNKNGILKFNNIINSTFNELYIKNINGKLLIFRQLTYSNSSAKIKINEDDYVDFPSSLICMQNCNITIENNTLDFIDLFNYKKDVECFNCPNRYSLQECIMIKKKKQKFSWK</sequence>
<comment type="caution">
    <text evidence="1">The sequence shown here is derived from an EMBL/GenBank/DDBJ whole genome shotgun (WGS) entry which is preliminary data.</text>
</comment>
<keyword evidence="2" id="KW-1185">Reference proteome</keyword>
<organism evidence="1 2">
    <name type="scientific">Flavobacterium hercynium</name>
    <dbReference type="NCBI Taxonomy" id="387094"/>
    <lineage>
        <taxon>Bacteria</taxon>
        <taxon>Pseudomonadati</taxon>
        <taxon>Bacteroidota</taxon>
        <taxon>Flavobacteriia</taxon>
        <taxon>Flavobacteriales</taxon>
        <taxon>Flavobacteriaceae</taxon>
        <taxon>Flavobacterium</taxon>
    </lineage>
</organism>
<name>A0A226H637_9FLAO</name>
<evidence type="ECO:0000313" key="2">
    <source>
        <dbReference type="Proteomes" id="UP000198345"/>
    </source>
</evidence>
<reference evidence="1 2" key="1">
    <citation type="submission" date="2016-11" db="EMBL/GenBank/DDBJ databases">
        <title>Whole genomes of Flavobacteriaceae.</title>
        <authorList>
            <person name="Stine C."/>
            <person name="Li C."/>
            <person name="Tadesse D."/>
        </authorList>
    </citation>
    <scope>NUCLEOTIDE SEQUENCE [LARGE SCALE GENOMIC DNA]</scope>
    <source>
        <strain evidence="1 2">DSM 18292</strain>
    </source>
</reference>
<dbReference type="EMBL" id="MUGW01000027">
    <property type="protein sequence ID" value="OXA89514.1"/>
    <property type="molecule type" value="Genomic_DNA"/>
</dbReference>
<protein>
    <submittedName>
        <fullName evidence="1">Uncharacterized protein</fullName>
    </submittedName>
</protein>
<proteinExistence type="predicted"/>
<dbReference type="OrthoDB" id="1342905at2"/>
<gene>
    <name evidence="1" type="ORF">B0A66_13920</name>
</gene>
<dbReference type="Proteomes" id="UP000198345">
    <property type="component" value="Unassembled WGS sequence"/>
</dbReference>
<evidence type="ECO:0000313" key="1">
    <source>
        <dbReference type="EMBL" id="OXA89514.1"/>
    </source>
</evidence>
<accession>A0A226H637</accession>
<dbReference type="RefSeq" id="WP_089050458.1">
    <property type="nucleotide sequence ID" value="NZ_FXTV01000020.1"/>
</dbReference>